<evidence type="ECO:0000313" key="4">
    <source>
        <dbReference type="EMBL" id="AUX21746.1"/>
    </source>
</evidence>
<feature type="compositionally biased region" description="Low complexity" evidence="1">
    <location>
        <begin position="559"/>
        <end position="612"/>
    </location>
</feature>
<feature type="region of interest" description="Disordered" evidence="1">
    <location>
        <begin position="523"/>
        <end position="612"/>
    </location>
</feature>
<evidence type="ECO:0000256" key="1">
    <source>
        <dbReference type="SAM" id="MobiDB-lite"/>
    </source>
</evidence>
<feature type="compositionally biased region" description="Low complexity" evidence="1">
    <location>
        <begin position="382"/>
        <end position="405"/>
    </location>
</feature>
<feature type="region of interest" description="Disordered" evidence="1">
    <location>
        <begin position="268"/>
        <end position="292"/>
    </location>
</feature>
<evidence type="ECO:0000256" key="2">
    <source>
        <dbReference type="SAM" id="Phobius"/>
    </source>
</evidence>
<protein>
    <submittedName>
        <fullName evidence="4">Phosphoprotein phosphatase</fullName>
    </submittedName>
</protein>
<dbReference type="SUPFAM" id="SSF81606">
    <property type="entry name" value="PP2C-like"/>
    <property type="match status" value="1"/>
</dbReference>
<accession>A0A4P2PYS7</accession>
<dbReference type="AlphaFoldDB" id="A0A4P2PYS7"/>
<keyword evidence="2" id="KW-0472">Membrane</keyword>
<keyword evidence="2" id="KW-1133">Transmembrane helix</keyword>
<reference evidence="4 5" key="1">
    <citation type="submission" date="2015-09" db="EMBL/GenBank/DDBJ databases">
        <title>Sorangium comparison.</title>
        <authorList>
            <person name="Zaburannyi N."/>
            <person name="Bunk B."/>
            <person name="Overmann J."/>
            <person name="Mueller R."/>
        </authorList>
    </citation>
    <scope>NUCLEOTIDE SEQUENCE [LARGE SCALE GENOMIC DNA]</scope>
    <source>
        <strain evidence="4 5">So ceGT47</strain>
    </source>
</reference>
<feature type="region of interest" description="Disordered" evidence="1">
    <location>
        <begin position="632"/>
        <end position="653"/>
    </location>
</feature>
<dbReference type="InterPro" id="IPR001932">
    <property type="entry name" value="PPM-type_phosphatase-like_dom"/>
</dbReference>
<feature type="region of interest" description="Disordered" evidence="1">
    <location>
        <begin position="304"/>
        <end position="323"/>
    </location>
</feature>
<dbReference type="SMART" id="SM00332">
    <property type="entry name" value="PP2Cc"/>
    <property type="match status" value="1"/>
</dbReference>
<dbReference type="PROSITE" id="PS51746">
    <property type="entry name" value="PPM_2"/>
    <property type="match status" value="1"/>
</dbReference>
<evidence type="ECO:0000259" key="3">
    <source>
        <dbReference type="PROSITE" id="PS51746"/>
    </source>
</evidence>
<feature type="region of interest" description="Disordered" evidence="1">
    <location>
        <begin position="461"/>
        <end position="502"/>
    </location>
</feature>
<feature type="domain" description="PPM-type phosphatase" evidence="3">
    <location>
        <begin position="14"/>
        <end position="257"/>
    </location>
</feature>
<dbReference type="CDD" id="cd00143">
    <property type="entry name" value="PP2Cc"/>
    <property type="match status" value="1"/>
</dbReference>
<dbReference type="InterPro" id="IPR036457">
    <property type="entry name" value="PPM-type-like_dom_sf"/>
</dbReference>
<proteinExistence type="predicted"/>
<gene>
    <name evidence="4" type="ORF">SOCEGT47_022330</name>
</gene>
<dbReference type="Pfam" id="PF13672">
    <property type="entry name" value="PP2C_2"/>
    <property type="match status" value="1"/>
</dbReference>
<feature type="compositionally biased region" description="Pro residues" evidence="1">
    <location>
        <begin position="530"/>
        <end position="543"/>
    </location>
</feature>
<dbReference type="PANTHER" id="PTHR47992">
    <property type="entry name" value="PROTEIN PHOSPHATASE"/>
    <property type="match status" value="1"/>
</dbReference>
<dbReference type="EMBL" id="CP012670">
    <property type="protein sequence ID" value="AUX21746.1"/>
    <property type="molecule type" value="Genomic_DNA"/>
</dbReference>
<feature type="compositionally biased region" description="Low complexity" evidence="1">
    <location>
        <begin position="308"/>
        <end position="323"/>
    </location>
</feature>
<dbReference type="Gene3D" id="3.60.40.10">
    <property type="entry name" value="PPM-type phosphatase domain"/>
    <property type="match status" value="1"/>
</dbReference>
<dbReference type="OrthoDB" id="9801841at2"/>
<dbReference type="RefSeq" id="WP_129347022.1">
    <property type="nucleotide sequence ID" value="NZ_CP012670.1"/>
</dbReference>
<feature type="transmembrane region" description="Helical" evidence="2">
    <location>
        <begin position="696"/>
        <end position="721"/>
    </location>
</feature>
<dbReference type="SMART" id="SM00331">
    <property type="entry name" value="PP2C_SIG"/>
    <property type="match status" value="1"/>
</dbReference>
<dbReference type="InterPro" id="IPR015655">
    <property type="entry name" value="PP2C"/>
</dbReference>
<dbReference type="Proteomes" id="UP000295781">
    <property type="component" value="Chromosome"/>
</dbReference>
<feature type="region of interest" description="Disordered" evidence="1">
    <location>
        <begin position="372"/>
        <end position="424"/>
    </location>
</feature>
<name>A0A4P2PYS7_SORCE</name>
<dbReference type="GO" id="GO:0004722">
    <property type="term" value="F:protein serine/threonine phosphatase activity"/>
    <property type="evidence" value="ECO:0007669"/>
    <property type="project" value="InterPro"/>
</dbReference>
<keyword evidence="2" id="KW-0812">Transmembrane</keyword>
<feature type="compositionally biased region" description="Pro residues" evidence="1">
    <location>
        <begin position="484"/>
        <end position="497"/>
    </location>
</feature>
<evidence type="ECO:0000313" key="5">
    <source>
        <dbReference type="Proteomes" id="UP000295781"/>
    </source>
</evidence>
<organism evidence="4 5">
    <name type="scientific">Sorangium cellulosum</name>
    <name type="common">Polyangium cellulosum</name>
    <dbReference type="NCBI Taxonomy" id="56"/>
    <lineage>
        <taxon>Bacteria</taxon>
        <taxon>Pseudomonadati</taxon>
        <taxon>Myxococcota</taxon>
        <taxon>Polyangia</taxon>
        <taxon>Polyangiales</taxon>
        <taxon>Polyangiaceae</taxon>
        <taxon>Sorangium</taxon>
    </lineage>
</organism>
<sequence>MMPPTESSLHLKIEFSQASDPGRDPNKQVNEDACGYAETQFGHLCVLCDGMGGHYGGSEASRTAITTIFEVIEQTPATVDPRAVLRAAIEEAGRRVYRLGGPAENRVRPGSTVVAMILHDRGVDIAHVGDSRAYVIRANQIYPLTRDHSMVQGMLDAGMITEAQAIGHPDANKITRALGMRPEVEVEVRPEPMELYPGDVLILASDGLTDLVLNPDILGCTRQALASGSVDHACRMLVQLANHRGGHDNITVQMARVLEAGNRSLTIAQGPPGVAGGAGSGDTPRALGPHDTLAMTRPDEAAMSRRNPAMAPHASGHGPPAAAAPAAAAPAAAAPAAAAPAAAAPAAAAPAAAAPAAAASAVVAPWEPVSPTATDAPAGVRPTATDASAGADPAVAAAGPEVGDGTPALRPTAADGPPALRPTAAHDMVGLAPTAADNAPGMELTAADSAPLLAPTAADNAPLLAPTAPDNAPGLRPTATDAAPAPPPTVPGSPAPVPHVHAPNAPAVVSPIPLSVPSALAPPSISHGAMPPPGAHGAQPPPDARGTLPSPGAPPPPGAHGALPPTGAPAALPHPGAAPGALPHPGAAPAALPHPGAAPAALPHPGTAPAALPHPAVQDAAAAAAPFPGLRAAAPGGPPAGAPHPHLLAPAPPLPQGYAAAAPRIAPAHDPAPSFSGPVSTSAPLSVPTTVRTPRGITVIVIAGISATVALLLAILLWNVIAG</sequence>